<evidence type="ECO:0000313" key="3">
    <source>
        <dbReference type="EMBL" id="MEL7561121.1"/>
    </source>
</evidence>
<feature type="domain" description="Histidine kinase" evidence="2">
    <location>
        <begin position="780"/>
        <end position="988"/>
    </location>
</feature>
<dbReference type="RefSeq" id="WP_342408027.1">
    <property type="nucleotide sequence ID" value="NZ_JBCFXD010000018.1"/>
</dbReference>
<dbReference type="Pfam" id="PF02518">
    <property type="entry name" value="HATPase_c"/>
    <property type="match status" value="1"/>
</dbReference>
<sequence>MIKTIAFRTQARTVDHLGREQIADCPTAISELWKNAYDAYARNVSLHIFDDLEPVAAVLDDGHGMSYDEFIGRWLVVGTSSKYDASTSSEDDREGLPRRTKQGQKGIGRLSSANLGPLLLVVSKRKDTDFVCALLDWRMFENPYLILSDIEVPVTRFSDKNELFHLVPELFQRLMANLTGSPTDPERSSRLKLAWETYDRAVLEADPKAKEPSKEIAATIISARFEQRHLAPWLVWNGEKDNGTALIVSGINFDLRAQLPSMELDSNVRNIRKEFFSTLSAFTDPYVGSDASEYNAYDPEFSYEVKVWSSSVPTAIVEDKRVAVNRALTEDMEHVLSGNVDAQGVFRGQVKAFGEWRKYGAEYEIHPPKDLTIPKGPTTFIGPFSIHLATFEQLRKNSTLSDADFNRFDQLAAQHSGFLIFRNGLRVLPYGREANDFFEIERQRSVNAGREYWNARRMFGRIAISRELNPNLRDKAGREGFIDNRAAKVLREIVKNILRRAAYEYFGSSSDLRKELLPDIQEQNDKDKAEQARKELSKKNAQKFRSRLSKSLPRLEALFEETSDIVTSIQVLDENGVMDLQTLIDGLSSRLADLRVVGAPAKLGGAEQDYRTFRAMYSEMLDRLRSMETIRAVALERIKPAKPEDLVQKQLSSYASQLQSRLRSWRKSIEALQVAETSRVSSLFNDRNKAFHYQAMPLVEQVRDGRLGLDEALERLKTLHVQLDAENEETFQSYLDALELMSENINIELIARQGTADNIVLRDDLNRLNQVAQLGITVEILGHELDANERMVRQGIKQIVEKAGDIEGTDLVVQGFEAISQQLEFLSPLRVSGSRTRRPIAGKEIEDYLVSFFDTVARGRNIKIHASDGFRAFSLYEQPSRLYPVFVNLVNNSIYWLVSSQTPDPQIYLSVKEGQVIISDNGPGINPVDQDSLFKMFFTRKSSGGRGIGLYLCRVNLMAGGHSIKYASELKFRPLSGANFVIDFKGADFGRG</sequence>
<name>A0ABU9MFG8_STUCH</name>
<gene>
    <name evidence="3" type="ORF">AAGW23_19965</name>
</gene>
<dbReference type="Gene3D" id="3.30.565.10">
    <property type="entry name" value="Histidine kinase-like ATPase, C-terminal domain"/>
    <property type="match status" value="2"/>
</dbReference>
<proteinExistence type="predicted"/>
<dbReference type="InterPro" id="IPR005467">
    <property type="entry name" value="His_kinase_dom"/>
</dbReference>
<dbReference type="Pfam" id="PF19191">
    <property type="entry name" value="HEF_HK"/>
    <property type="match status" value="1"/>
</dbReference>
<keyword evidence="3" id="KW-0547">Nucleotide-binding</keyword>
<dbReference type="InterPro" id="IPR043836">
    <property type="entry name" value="DHp"/>
</dbReference>
<comment type="caution">
    <text evidence="3">The sequence shown here is derived from an EMBL/GenBank/DDBJ whole genome shotgun (WGS) entry which is preliminary data.</text>
</comment>
<evidence type="ECO:0000259" key="2">
    <source>
        <dbReference type="PROSITE" id="PS50109"/>
    </source>
</evidence>
<dbReference type="PROSITE" id="PS50109">
    <property type="entry name" value="HIS_KIN"/>
    <property type="match status" value="1"/>
</dbReference>
<dbReference type="InterPro" id="IPR036890">
    <property type="entry name" value="HATPase_C_sf"/>
</dbReference>
<reference evidence="3 4" key="1">
    <citation type="submission" date="2024-04" db="EMBL/GenBank/DDBJ databases">
        <title>Draft Genome Sequence of Isolates Cultured from Underwater Hawaii Seamounts in the North Pacific Ocean.</title>
        <authorList>
            <person name="Sharma I."/>
            <person name="Darden B."/>
            <person name="Creggett J."/>
            <person name="Taylor S."/>
            <person name="Grant M.P."/>
            <person name="Scott J."/>
            <person name="Attles S."/>
            <person name="Walker S."/>
            <person name="Johnson G."/>
            <person name="St. Cloud C."/>
        </authorList>
    </citation>
    <scope>NUCLEOTIDE SEQUENCE [LARGE SCALE GENOMIC DNA]</scope>
    <source>
        <strain evidence="3 4">03GJ23</strain>
    </source>
</reference>
<dbReference type="EMBL" id="JBCFXD010000018">
    <property type="protein sequence ID" value="MEL7561121.1"/>
    <property type="molecule type" value="Genomic_DNA"/>
</dbReference>
<keyword evidence="4" id="KW-1185">Reference proteome</keyword>
<dbReference type="InterPro" id="IPR003594">
    <property type="entry name" value="HATPase_dom"/>
</dbReference>
<keyword evidence="3" id="KW-0067">ATP-binding</keyword>
<accession>A0ABU9MFG8</accession>
<dbReference type="SMART" id="SM00387">
    <property type="entry name" value="HATPase_c"/>
    <property type="match status" value="1"/>
</dbReference>
<dbReference type="Pfam" id="PF13589">
    <property type="entry name" value="HATPase_c_3"/>
    <property type="match status" value="1"/>
</dbReference>
<dbReference type="Proteomes" id="UP001467669">
    <property type="component" value="Unassembled WGS sequence"/>
</dbReference>
<protein>
    <submittedName>
        <fullName evidence="3">ATP-binding protein</fullName>
    </submittedName>
</protein>
<evidence type="ECO:0000313" key="4">
    <source>
        <dbReference type="Proteomes" id="UP001467669"/>
    </source>
</evidence>
<evidence type="ECO:0000256" key="1">
    <source>
        <dbReference type="SAM" id="MobiDB-lite"/>
    </source>
</evidence>
<dbReference type="SUPFAM" id="SSF55874">
    <property type="entry name" value="ATPase domain of HSP90 chaperone/DNA topoisomerase II/histidine kinase"/>
    <property type="match status" value="2"/>
</dbReference>
<feature type="region of interest" description="Disordered" evidence="1">
    <location>
        <begin position="85"/>
        <end position="107"/>
    </location>
</feature>
<organism evidence="3 4">
    <name type="scientific">Stutzerimonas chloritidismutans</name>
    <name type="common">Pseudomonas chloritidismutans</name>
    <dbReference type="NCBI Taxonomy" id="203192"/>
    <lineage>
        <taxon>Bacteria</taxon>
        <taxon>Pseudomonadati</taxon>
        <taxon>Pseudomonadota</taxon>
        <taxon>Gammaproteobacteria</taxon>
        <taxon>Pseudomonadales</taxon>
        <taxon>Pseudomonadaceae</taxon>
        <taxon>Stutzerimonas</taxon>
    </lineage>
</organism>
<dbReference type="GO" id="GO:0005524">
    <property type="term" value="F:ATP binding"/>
    <property type="evidence" value="ECO:0007669"/>
    <property type="project" value="UniProtKB-KW"/>
</dbReference>